<keyword evidence="3" id="KW-1003">Cell membrane</keyword>
<keyword evidence="4" id="KW-0997">Cell inner membrane</keyword>
<name>A0A9W6MWS6_9HYPH</name>
<feature type="transmembrane region" description="Helical" evidence="8">
    <location>
        <begin position="179"/>
        <end position="201"/>
    </location>
</feature>
<reference evidence="9" key="1">
    <citation type="journal article" date="2014" name="Int. J. Syst. Evol. Microbiol.">
        <title>Complete genome sequence of Corynebacterium casei LMG S-19264T (=DSM 44701T), isolated from a smear-ripened cheese.</title>
        <authorList>
            <consortium name="US DOE Joint Genome Institute (JGI-PGF)"/>
            <person name="Walter F."/>
            <person name="Albersmeier A."/>
            <person name="Kalinowski J."/>
            <person name="Ruckert C."/>
        </authorList>
    </citation>
    <scope>NUCLEOTIDE SEQUENCE</scope>
    <source>
        <strain evidence="9">VKM B-2347</strain>
    </source>
</reference>
<gene>
    <name evidence="9" type="ORF">GCM10008179_29490</name>
</gene>
<dbReference type="GO" id="GO:0005886">
    <property type="term" value="C:plasma membrane"/>
    <property type="evidence" value="ECO:0007669"/>
    <property type="project" value="UniProtKB-SubCell"/>
</dbReference>
<evidence type="ECO:0000256" key="5">
    <source>
        <dbReference type="ARBA" id="ARBA00022692"/>
    </source>
</evidence>
<evidence type="ECO:0000256" key="3">
    <source>
        <dbReference type="ARBA" id="ARBA00022475"/>
    </source>
</evidence>
<evidence type="ECO:0000313" key="9">
    <source>
        <dbReference type="EMBL" id="GLK69311.1"/>
    </source>
</evidence>
<feature type="transmembrane region" description="Helical" evidence="8">
    <location>
        <begin position="231"/>
        <end position="251"/>
    </location>
</feature>
<feature type="transmembrane region" description="Helical" evidence="8">
    <location>
        <begin position="109"/>
        <end position="128"/>
    </location>
</feature>
<dbReference type="GO" id="GO:0022857">
    <property type="term" value="F:transmembrane transporter activity"/>
    <property type="evidence" value="ECO:0007669"/>
    <property type="project" value="InterPro"/>
</dbReference>
<keyword evidence="10" id="KW-1185">Reference proteome</keyword>
<keyword evidence="6 8" id="KW-1133">Transmembrane helix</keyword>
<proteinExistence type="predicted"/>
<sequence>MSITVAASTPKPSGQSLKRLFVQVGVLPILLLLALIIFSLMSDNFLTVRNLTNVVRQSVFLAIVSLGQMMVLLTGGFDLSVGTILALTSVTTALSMSAFAVAMPDMLPLAILLGCCVGVACGSAVGLLNGIGVALFGVSPFIMTLGMSSIGFGAALYLTGGTPVYGMPADFGEFIGFGSFLQIPFPIWVAVALVCAAYVLVNWTRTGRSLYAVGGNIRAALLSGINTRATLLTVYVISAFLTGVAGVLMTARLDSGEANVGSSMPLESIAACVIAGVSLRGGIGRVENVVLGALFINLVQNGMNLARIDSYLQTVVIGMILIAAVISDQIRLRYVADLRD</sequence>
<evidence type="ECO:0000256" key="6">
    <source>
        <dbReference type="ARBA" id="ARBA00022989"/>
    </source>
</evidence>
<dbReference type="CDD" id="cd06579">
    <property type="entry name" value="TM_PBP1_transp_AraH_like"/>
    <property type="match status" value="1"/>
</dbReference>
<feature type="transmembrane region" description="Helical" evidence="8">
    <location>
        <begin position="58"/>
        <end position="77"/>
    </location>
</feature>
<dbReference type="PANTHER" id="PTHR32196:SF21">
    <property type="entry name" value="ABC TRANSPORTER PERMEASE PROTEIN YPHD-RELATED"/>
    <property type="match status" value="1"/>
</dbReference>
<comment type="subcellular location">
    <subcellularLocation>
        <location evidence="1">Cell membrane</location>
        <topology evidence="1">Multi-pass membrane protein</topology>
    </subcellularLocation>
</comment>
<comment type="caution">
    <text evidence="9">The sequence shown here is derived from an EMBL/GenBank/DDBJ whole genome shotgun (WGS) entry which is preliminary data.</text>
</comment>
<feature type="transmembrane region" description="Helical" evidence="8">
    <location>
        <begin position="311"/>
        <end position="330"/>
    </location>
</feature>
<evidence type="ECO:0000256" key="7">
    <source>
        <dbReference type="ARBA" id="ARBA00023136"/>
    </source>
</evidence>
<dbReference type="Proteomes" id="UP001143372">
    <property type="component" value="Unassembled WGS sequence"/>
</dbReference>
<evidence type="ECO:0000256" key="4">
    <source>
        <dbReference type="ARBA" id="ARBA00022519"/>
    </source>
</evidence>
<protein>
    <submittedName>
        <fullName evidence="9">ABC transporter permease</fullName>
    </submittedName>
</protein>
<keyword evidence="7 8" id="KW-0472">Membrane</keyword>
<dbReference type="RefSeq" id="WP_271169538.1">
    <property type="nucleotide sequence ID" value="NZ_BSFI01000021.1"/>
</dbReference>
<reference evidence="9" key="2">
    <citation type="submission" date="2023-01" db="EMBL/GenBank/DDBJ databases">
        <authorList>
            <person name="Sun Q."/>
            <person name="Evtushenko L."/>
        </authorList>
    </citation>
    <scope>NUCLEOTIDE SEQUENCE</scope>
    <source>
        <strain evidence="9">VKM B-2347</strain>
    </source>
</reference>
<dbReference type="Pfam" id="PF02653">
    <property type="entry name" value="BPD_transp_2"/>
    <property type="match status" value="1"/>
</dbReference>
<evidence type="ECO:0000256" key="8">
    <source>
        <dbReference type="SAM" id="Phobius"/>
    </source>
</evidence>
<keyword evidence="5 8" id="KW-0812">Transmembrane</keyword>
<dbReference type="EMBL" id="BSFI01000021">
    <property type="protein sequence ID" value="GLK69311.1"/>
    <property type="molecule type" value="Genomic_DNA"/>
</dbReference>
<evidence type="ECO:0000313" key="10">
    <source>
        <dbReference type="Proteomes" id="UP001143372"/>
    </source>
</evidence>
<dbReference type="AlphaFoldDB" id="A0A9W6MWS6"/>
<organism evidence="9 10">
    <name type="scientific">Hansschlegelia plantiphila</name>
    <dbReference type="NCBI Taxonomy" id="374655"/>
    <lineage>
        <taxon>Bacteria</taxon>
        <taxon>Pseudomonadati</taxon>
        <taxon>Pseudomonadota</taxon>
        <taxon>Alphaproteobacteria</taxon>
        <taxon>Hyphomicrobiales</taxon>
        <taxon>Methylopilaceae</taxon>
        <taxon>Hansschlegelia</taxon>
    </lineage>
</organism>
<evidence type="ECO:0000256" key="2">
    <source>
        <dbReference type="ARBA" id="ARBA00022448"/>
    </source>
</evidence>
<dbReference type="InterPro" id="IPR001851">
    <property type="entry name" value="ABC_transp_permease"/>
</dbReference>
<evidence type="ECO:0000256" key="1">
    <source>
        <dbReference type="ARBA" id="ARBA00004651"/>
    </source>
</evidence>
<keyword evidence="2" id="KW-0813">Transport</keyword>
<feature type="transmembrane region" description="Helical" evidence="8">
    <location>
        <begin position="135"/>
        <end position="159"/>
    </location>
</feature>
<dbReference type="PANTHER" id="PTHR32196">
    <property type="entry name" value="ABC TRANSPORTER PERMEASE PROTEIN YPHD-RELATED-RELATED"/>
    <property type="match status" value="1"/>
</dbReference>
<feature type="transmembrane region" description="Helical" evidence="8">
    <location>
        <begin position="20"/>
        <end position="38"/>
    </location>
</feature>
<accession>A0A9W6MWS6</accession>